<feature type="coiled-coil region" evidence="1">
    <location>
        <begin position="127"/>
        <end position="154"/>
    </location>
</feature>
<proteinExistence type="predicted"/>
<keyword evidence="3" id="KW-1185">Reference proteome</keyword>
<accession>A0A6N9Q7V5</accession>
<dbReference type="EMBL" id="SIJB01000049">
    <property type="protein sequence ID" value="NBI30995.1"/>
    <property type="molecule type" value="Genomic_DNA"/>
</dbReference>
<organism evidence="2 3">
    <name type="scientific">Chengkuizengella marina</name>
    <dbReference type="NCBI Taxonomy" id="2507566"/>
    <lineage>
        <taxon>Bacteria</taxon>
        <taxon>Bacillati</taxon>
        <taxon>Bacillota</taxon>
        <taxon>Bacilli</taxon>
        <taxon>Bacillales</taxon>
        <taxon>Paenibacillaceae</taxon>
        <taxon>Chengkuizengella</taxon>
    </lineage>
</organism>
<dbReference type="AlphaFoldDB" id="A0A6N9Q7V5"/>
<evidence type="ECO:0000313" key="2">
    <source>
        <dbReference type="EMBL" id="NBI30995.1"/>
    </source>
</evidence>
<evidence type="ECO:0000256" key="1">
    <source>
        <dbReference type="SAM" id="Coils"/>
    </source>
</evidence>
<name>A0A6N9Q7V5_9BACL</name>
<dbReference type="Proteomes" id="UP000448943">
    <property type="component" value="Unassembled WGS sequence"/>
</dbReference>
<keyword evidence="1" id="KW-0175">Coiled coil</keyword>
<comment type="caution">
    <text evidence="2">The sequence shown here is derived from an EMBL/GenBank/DDBJ whole genome shotgun (WGS) entry which is preliminary data.</text>
</comment>
<protein>
    <submittedName>
        <fullName evidence="2">Uncharacterized protein</fullName>
    </submittedName>
</protein>
<gene>
    <name evidence="2" type="ORF">ERL59_18755</name>
</gene>
<sequence length="156" mass="18570">MKLLLEIEEILVEQIQKGNFDLDAFKYYEILKENMDILKDIENSVYKIEYRQDQSSGYSKGSIVIELKKEVPEKYEITLLPNFIHGNETELDVSIDVVNEVRFGSFHFDGDENQLDKWKEKHLYLVVDEKKRRIKNINDQIRALQKEKEMILISEK</sequence>
<evidence type="ECO:0000313" key="3">
    <source>
        <dbReference type="Proteomes" id="UP000448943"/>
    </source>
</evidence>
<reference evidence="2 3" key="1">
    <citation type="submission" date="2019-01" db="EMBL/GenBank/DDBJ databases">
        <title>Chengkuizengella sp. nov., isolated from deep-sea sediment of East Pacific Ocean.</title>
        <authorList>
            <person name="Yang J."/>
            <person name="Lai Q."/>
            <person name="Shao Z."/>
        </authorList>
    </citation>
    <scope>NUCLEOTIDE SEQUENCE [LARGE SCALE GENOMIC DNA]</scope>
    <source>
        <strain evidence="2 3">YPA3-1-1</strain>
    </source>
</reference>
<dbReference type="RefSeq" id="WP_160647811.1">
    <property type="nucleotide sequence ID" value="NZ_SIJB01000049.1"/>
</dbReference>